<sequence>MSKIWVGAPERKGKKIWVGKGEVEGRVLAPKGEEEGRVLGGTGKWKKPRWGRRGWEERRVAGHRKWKGKKIWVRALRGAEKKDGCTAAAAAALKQADEALDGGGELFGSPETGRVIRFIGPTAVPAIRRRF</sequence>
<organism evidence="1 2">
    <name type="scientific">Vitis vinifera</name>
    <name type="common">Grape</name>
    <dbReference type="NCBI Taxonomy" id="29760"/>
    <lineage>
        <taxon>Eukaryota</taxon>
        <taxon>Viridiplantae</taxon>
        <taxon>Streptophyta</taxon>
        <taxon>Embryophyta</taxon>
        <taxon>Tracheophyta</taxon>
        <taxon>Spermatophyta</taxon>
        <taxon>Magnoliopsida</taxon>
        <taxon>eudicotyledons</taxon>
        <taxon>Gunneridae</taxon>
        <taxon>Pentapetalae</taxon>
        <taxon>rosids</taxon>
        <taxon>Vitales</taxon>
        <taxon>Vitaceae</taxon>
        <taxon>Viteae</taxon>
        <taxon>Vitis</taxon>
    </lineage>
</organism>
<gene>
    <name evidence="1" type="ordered locus">VIT_14s0066g00770</name>
</gene>
<dbReference type="EMBL" id="FN596252">
    <property type="protein sequence ID" value="CCB58488.1"/>
    <property type="molecule type" value="Genomic_DNA"/>
</dbReference>
<protein>
    <submittedName>
        <fullName evidence="1">Uncharacterized protein</fullName>
    </submittedName>
</protein>
<accession>F6HUX0</accession>
<keyword evidence="2" id="KW-1185">Reference proteome</keyword>
<dbReference type="Proteomes" id="UP000009183">
    <property type="component" value="Chromosome 14"/>
</dbReference>
<dbReference type="PaxDb" id="29760-VIT_14s0066g00770.t01"/>
<dbReference type="HOGENOM" id="CLU_1931359_0_0_1"/>
<evidence type="ECO:0000313" key="1">
    <source>
        <dbReference type="EMBL" id="CCB58488.1"/>
    </source>
</evidence>
<proteinExistence type="predicted"/>
<reference evidence="1" key="1">
    <citation type="submission" date="2011-05" db="EMBL/GenBank/DDBJ databases">
        <title>High quality assembly and annotation of grapevine genome.</title>
        <authorList>
            <person name="Vitulo N."/>
            <person name="Olivier J."/>
            <person name="Forcato C."/>
            <person name="Albiero A."/>
            <person name="D'Angelo M."/>
            <person name="Zimbello R."/>
            <person name="Schiavon R."/>
            <person name="Rigobello C."/>
            <person name="Policriti A."/>
            <person name="Clepet C."/>
            <person name="Casagrande A."/>
            <person name="Choisne N."/>
            <person name="Vezzi A."/>
            <person name="Hugueney P."/>
            <person name="Horner D."/>
            <person name="Mica E."/>
            <person name="Cattonaro F."/>
            <person name="Del Fabbro C."/>
            <person name="Alaux M."/>
            <person name="Di Gaspero G."/>
            <person name="Scalabrin S."/>
            <person name="Pesole G."/>
            <person name="Delledonne M."/>
            <person name="Pezzotti M."/>
            <person name="Pe E.M."/>
            <person name="Caboche M."/>
            <person name="Adam-Blondon A.-F."/>
            <person name="Weissenbach J."/>
            <person name="Quetier F."/>
            <person name="Wincker P."/>
            <person name="Morgante M."/>
            <person name="Valle G."/>
        </authorList>
    </citation>
    <scope>NUCLEOTIDE SEQUENCE</scope>
</reference>
<dbReference type="InParanoid" id="F6HUX0"/>
<dbReference type="AlphaFoldDB" id="F6HUX0"/>
<evidence type="ECO:0000313" key="2">
    <source>
        <dbReference type="Proteomes" id="UP000009183"/>
    </source>
</evidence>
<name>F6HUX0_VITVI</name>
<dbReference type="ExpressionAtlas" id="F6HUX0">
    <property type="expression patterns" value="baseline"/>
</dbReference>